<organism evidence="8 9">
    <name type="scientific">Niastella koreensis</name>
    <dbReference type="NCBI Taxonomy" id="354356"/>
    <lineage>
        <taxon>Bacteria</taxon>
        <taxon>Pseudomonadati</taxon>
        <taxon>Bacteroidota</taxon>
        <taxon>Chitinophagia</taxon>
        <taxon>Chitinophagales</taxon>
        <taxon>Chitinophagaceae</taxon>
        <taxon>Niastella</taxon>
    </lineage>
</organism>
<dbReference type="InterPro" id="IPR012944">
    <property type="entry name" value="SusD_RagB_dom"/>
</dbReference>
<feature type="domain" description="RagB/SusD" evidence="6">
    <location>
        <begin position="334"/>
        <end position="588"/>
    </location>
</feature>
<evidence type="ECO:0000256" key="3">
    <source>
        <dbReference type="ARBA" id="ARBA00022729"/>
    </source>
</evidence>
<gene>
    <name evidence="8" type="ORF">A4D02_09515</name>
</gene>
<proteinExistence type="inferred from homology"/>
<evidence type="ECO:0000259" key="6">
    <source>
        <dbReference type="Pfam" id="PF07980"/>
    </source>
</evidence>
<comment type="similarity">
    <text evidence="2">Belongs to the SusD family.</text>
</comment>
<dbReference type="Pfam" id="PF07980">
    <property type="entry name" value="SusD_RagB"/>
    <property type="match status" value="1"/>
</dbReference>
<dbReference type="PROSITE" id="PS51257">
    <property type="entry name" value="PROKAR_LIPOPROTEIN"/>
    <property type="match status" value="1"/>
</dbReference>
<evidence type="ECO:0000313" key="9">
    <source>
        <dbReference type="Proteomes" id="UP000192277"/>
    </source>
</evidence>
<keyword evidence="5" id="KW-0998">Cell outer membrane</keyword>
<protein>
    <submittedName>
        <fullName evidence="8">Glycan metabolism protein RagB</fullName>
    </submittedName>
</protein>
<keyword evidence="4" id="KW-0472">Membrane</keyword>
<dbReference type="InterPro" id="IPR011990">
    <property type="entry name" value="TPR-like_helical_dom_sf"/>
</dbReference>
<comment type="subcellular location">
    <subcellularLocation>
        <location evidence="1">Cell outer membrane</location>
    </subcellularLocation>
</comment>
<dbReference type="Pfam" id="PF14322">
    <property type="entry name" value="SusD-like_3"/>
    <property type="match status" value="1"/>
</dbReference>
<comment type="caution">
    <text evidence="8">The sequence shown here is derived from an EMBL/GenBank/DDBJ whole genome shotgun (WGS) entry which is preliminary data.</text>
</comment>
<evidence type="ECO:0000256" key="5">
    <source>
        <dbReference type="ARBA" id="ARBA00023237"/>
    </source>
</evidence>
<evidence type="ECO:0000256" key="4">
    <source>
        <dbReference type="ARBA" id="ARBA00023136"/>
    </source>
</evidence>
<dbReference type="SUPFAM" id="SSF48452">
    <property type="entry name" value="TPR-like"/>
    <property type="match status" value="1"/>
</dbReference>
<feature type="domain" description="SusD-like N-terminal" evidence="7">
    <location>
        <begin position="64"/>
        <end position="210"/>
    </location>
</feature>
<keyword evidence="3" id="KW-0732">Signal</keyword>
<dbReference type="EMBL" id="LWBO01000034">
    <property type="protein sequence ID" value="OQP43711.1"/>
    <property type="molecule type" value="Genomic_DNA"/>
</dbReference>
<reference evidence="8 9" key="1">
    <citation type="submission" date="2016-04" db="EMBL/GenBank/DDBJ databases">
        <authorList>
            <person name="Chen L."/>
            <person name="Zhuang W."/>
            <person name="Wang G."/>
        </authorList>
    </citation>
    <scope>NUCLEOTIDE SEQUENCE [LARGE SCALE GENOMIC DNA]</scope>
    <source>
        <strain evidence="9">GR20</strain>
    </source>
</reference>
<name>A0ABX3NUJ3_9BACT</name>
<keyword evidence="9" id="KW-1185">Reference proteome</keyword>
<dbReference type="InterPro" id="IPR033985">
    <property type="entry name" value="SusD-like_N"/>
</dbReference>
<evidence type="ECO:0000256" key="2">
    <source>
        <dbReference type="ARBA" id="ARBA00006275"/>
    </source>
</evidence>
<evidence type="ECO:0000259" key="7">
    <source>
        <dbReference type="Pfam" id="PF14322"/>
    </source>
</evidence>
<accession>A0ABX3NUJ3</accession>
<dbReference type="Proteomes" id="UP000192277">
    <property type="component" value="Unassembled WGS sequence"/>
</dbReference>
<evidence type="ECO:0000313" key="8">
    <source>
        <dbReference type="EMBL" id="OQP43711.1"/>
    </source>
</evidence>
<sequence>MKKYMKVIIVYILALGMLFCSCKKILSPADENNRGLSDIYNDAAFAEGLLLNGYVRLPLGSYSFNDVATDDAVSNNPNNNFRLMATGNWSSINNPMDQYTGSFAAIQYLNTILNEADKVNWATSGQYTKEMFNDRVKGEAYGLRALFMYYLLQAHGGWSIDNKLLGVPILTLPLDSKSDFKLPRNTFEECVQQIYKDLDRAESYLPLDFVNIAATSDIPAKYAGKTTVADYNRVFGAYNAQRLTARIVKGVRAKLSLLAASPAFSQGTTVTWTKAADDAAAVLDGIGGISGMAANGVYWYASRNSGEINGLAAGLNPKEVLWRGNVGDGNNLEKDNYPPTLYGNGRVNPTQNLVDAFPMANGYPVTDPAGGYDPNNPYNNRDPRLALYIVVNGSKMGPGGAVIYTRIGTSNDGLNAISTSTRTGFYLRKLLREDVNLNPASTNTQRHYVPYIRYTELFLAYAEAANEAWGPDGKGTHPYSARDIIAAIRKRAGITQPDSYLLSITSKEDLRKLIHNERRLELCFEGSRFWDLRRWKENLTEAAKGVSINNNVYTVSSIENRQYADYMYYGPLPYNDVLKENLLQNKGW</sequence>
<dbReference type="Gene3D" id="1.25.40.390">
    <property type="match status" value="1"/>
</dbReference>
<evidence type="ECO:0000256" key="1">
    <source>
        <dbReference type="ARBA" id="ARBA00004442"/>
    </source>
</evidence>